<protein>
    <recommendedName>
        <fullName evidence="4">Autophagy-related protein 2</fullName>
    </recommendedName>
</protein>
<evidence type="ECO:0000256" key="14">
    <source>
        <dbReference type="SAM" id="MobiDB-lite"/>
    </source>
</evidence>
<evidence type="ECO:0000256" key="7">
    <source>
        <dbReference type="ARBA" id="ARBA00023006"/>
    </source>
</evidence>
<feature type="region of interest" description="Disordered" evidence="14">
    <location>
        <begin position="1268"/>
        <end position="1290"/>
    </location>
</feature>
<feature type="compositionally biased region" description="Polar residues" evidence="14">
    <location>
        <begin position="426"/>
        <end position="447"/>
    </location>
</feature>
<evidence type="ECO:0000256" key="1">
    <source>
        <dbReference type="ARBA" id="ARBA00004406"/>
    </source>
</evidence>
<comment type="catalytic activity">
    <reaction evidence="11">
        <text>a 1,2-diacyl-sn-glycero-3-phosphoethanolamine(in) = a 1,2-diacyl-sn-glycero-3-phosphoethanolamine(out)</text>
        <dbReference type="Rhea" id="RHEA:38895"/>
        <dbReference type="ChEBI" id="CHEBI:64612"/>
    </reaction>
</comment>
<feature type="compositionally biased region" description="Polar residues" evidence="14">
    <location>
        <begin position="964"/>
        <end position="974"/>
    </location>
</feature>
<evidence type="ECO:0000256" key="5">
    <source>
        <dbReference type="ARBA" id="ARBA00022448"/>
    </source>
</evidence>
<feature type="region of interest" description="Disordered" evidence="14">
    <location>
        <begin position="289"/>
        <end position="319"/>
    </location>
</feature>
<dbReference type="EMBL" id="JBFXLT010000047">
    <property type="protein sequence ID" value="KAL2812517.1"/>
    <property type="molecule type" value="Genomic_DNA"/>
</dbReference>
<comment type="similarity">
    <text evidence="3">Belongs to the ATG2 family.</text>
</comment>
<proteinExistence type="inferred from homology"/>
<dbReference type="Pfam" id="PF13329">
    <property type="entry name" value="ATG2_CAD"/>
    <property type="match status" value="1"/>
</dbReference>
<name>A0ABR4HCK4_9EURO</name>
<gene>
    <name evidence="15" type="ORF">BJX63DRAFT_244432</name>
</gene>
<keyword evidence="6" id="KW-0256">Endoplasmic reticulum</keyword>
<evidence type="ECO:0000256" key="3">
    <source>
        <dbReference type="ARBA" id="ARBA00009714"/>
    </source>
</evidence>
<comment type="subcellular location">
    <subcellularLocation>
        <location evidence="1">Endoplasmic reticulum membrane</location>
        <topology evidence="1">Peripheral membrane protein</topology>
    </subcellularLocation>
    <subcellularLocation>
        <location evidence="2">Preautophagosomal structure membrane</location>
        <topology evidence="2">Peripheral membrane protein</topology>
    </subcellularLocation>
</comment>
<evidence type="ECO:0000256" key="4">
    <source>
        <dbReference type="ARBA" id="ARBA00018070"/>
    </source>
</evidence>
<reference evidence="15 16" key="1">
    <citation type="submission" date="2024-07" db="EMBL/GenBank/DDBJ databases">
        <title>Section-level genome sequencing and comparative genomics of Aspergillus sections Usti and Cavernicolus.</title>
        <authorList>
            <consortium name="Lawrence Berkeley National Laboratory"/>
            <person name="Nybo J.L."/>
            <person name="Vesth T.C."/>
            <person name="Theobald S."/>
            <person name="Frisvad J.C."/>
            <person name="Larsen T.O."/>
            <person name="Kjaerboelling I."/>
            <person name="Rothschild-Mancinelli K."/>
            <person name="Lyhne E.K."/>
            <person name="Kogle M.E."/>
            <person name="Barry K."/>
            <person name="Clum A."/>
            <person name="Na H."/>
            <person name="Ledsgaard L."/>
            <person name="Lin J."/>
            <person name="Lipzen A."/>
            <person name="Kuo A."/>
            <person name="Riley R."/>
            <person name="Mondo S."/>
            <person name="Labutti K."/>
            <person name="Haridas S."/>
            <person name="Pangalinan J."/>
            <person name="Salamov A.A."/>
            <person name="Simmons B.A."/>
            <person name="Magnuson J.K."/>
            <person name="Chen J."/>
            <person name="Drula E."/>
            <person name="Henrissat B."/>
            <person name="Wiebenga A."/>
            <person name="Lubbers R.J."/>
            <person name="Gomes A.C."/>
            <person name="Makela M.R."/>
            <person name="Stajich J."/>
            <person name="Grigoriev I.V."/>
            <person name="Mortensen U.H."/>
            <person name="De Vries R.P."/>
            <person name="Baker S.E."/>
            <person name="Andersen M.R."/>
        </authorList>
    </citation>
    <scope>NUCLEOTIDE SEQUENCE [LARGE SCALE GENOMIC DNA]</scope>
    <source>
        <strain evidence="15 16">CBS 588.65</strain>
    </source>
</reference>
<feature type="region of interest" description="Disordered" evidence="14">
    <location>
        <begin position="935"/>
        <end position="974"/>
    </location>
</feature>
<feature type="region of interest" description="Disordered" evidence="14">
    <location>
        <begin position="394"/>
        <end position="467"/>
    </location>
</feature>
<feature type="compositionally biased region" description="Low complexity" evidence="14">
    <location>
        <begin position="514"/>
        <end position="528"/>
    </location>
</feature>
<sequence>MAFFLPWLSQKRVLKYVLSRLEFIDTEALDPDSLGISWGQRSTVELRDVGLRPEKIAALLHLPASCELLRARIRLLKLTVPADFYSSAIICEVSGIDIHLRLPSEGEVSAVQDNILGGYEPSHDTILPSPADLAESFLQHEPEEEREELQAAIASRSQMLHHSSASIDEYDNNDVGIGVTASPPTFVADFIRGVADRLQVRVDDIAVRLDVETKQEGSSKRQPEEKPDLITGLLSIRQISVGAVATDSAPDAHSVHIGKRPVSLCDINLALVSEPVVFSNYSRFTVPESPATPLPTKHSQPSSPASSVPPPPSSISSSTHAMMESTIFEPSQHFIPTATEEHVASELEESAYTHDGRFSDADTEETRSHGYLEDSQNLSEDERLLDNPGYLDSVIGSQLHDGDLDDMDVPPFGEIHHPDADESTPRLHSSMSQTPGNQNTHLGSNDTPVVAASEPNVRDLQSQPSRDSALLETREYIAPSSMPSLPLQHPEDNTEESVWPSQSIPVSRPETTRSDSASSSSNAGLSESKLFSNEEAQSMYMSAISHDSTSRSFIPNIPGAWDSSESPEAQRTHSLDSSNHFSSSPIHHAGDETRASTPKPSDHEQPDTLGHSALSDKQQSPVVPADGHSFRSSSDSNRIAEVAKRFLNVDRITIWIPSAKPDKNQEDKKPGDTTKSSGDNDLKNSMIHSRLFSSLRARSDSPDLTFAVENADTKPDLKPNSEPDVGNNDISVEISSVEIQFDIAIGWLLSKYGQRLLQTFGGDGQASVSETRNQDGTHESAVNLTLGKFSIKFAEHVPGNSYPPGSQQEHYNSFLNFLHDDIILQTTALGVKSRFSSRGDTTKLWAEISKFTLGFASEDLISFNEDLKMRESTRDILSPVGADISLSLSKSSNSARFTIATLPLRVSINIQRLEELLGWFGGLSTILELGNSMSSLSGSKAQKKEAPKRPRGVHFEGSPPPDATASQADTTSDITPWKVNARMGGIALDIAGESHYLTIRTTAAKVVSRLEGIALQIDKAKLHGPLAFDDHRDAPAKISLDNIRVEFLFTPKEPDLDRLLALITPSKDKYDEDDDIMIDTLFRQRKQGSVLRVTVAGAKGTISRIADLGPLQQLGEELSRLSTVTKYLPEDDRPGILTLLLIRELEARVHVGGKVGTVTASLEDTEAAHISIPSLVAAQLGSMRVVRNDDEELIGNALPSITEQSRIPVLMARFIADEMDPTVKIKLHNLGFEYTIPSMVAFLGISDEMSSGDVAANMASSLANLAELQPRSKEDRSTNKESNSAAPVKPTKLTVAMRDCTIGLNPRGTVAKGLIVLTNASFCGTIHDPSSSEATLNLRKASIMIIDDARNTGAENNPPRRPVASSQNTQIQSLMDRGYVSVSSISAATATVKIVSLSDDGTKSIDVELRDDLLILETCADSTQTLISIMNGLQPPTPPSVATKYRTEVMPINDMLASFTGDAYTTDWPEGAAETVHKAEIPESDELEYVSDFYPVTPSLQHDSSNEGLAIPGSNELADSFHSQYYVSSSVSELDFRDDHFTQQSSIGGTAHRWDSTQNTYGLSDDSKLQKSPLRVRVRDAHVIWNLFDGYDWQQTRDTISKAVKDVERKATERRARGGSRASPVFEEEEEDVIGDCLFNSIYIGIPANKDPSDIRGDINRNIDDLVSETGSYATTSTATTVRPSHSPSLRGKKLRLSRSKYHKMTFELKGICADLVVFPPDSGETQNSLDIRVKDLEIFDHIPTSTWKKFATYMHEAGEKEIGTSMLHLEILTVRPVPELAASEIVLKATLLPLRLHVDQDALDFLSRFFEFRDDSAPAAPGPPQDVPFLQRVEINAVPVKLDFKPKRVDYAGLRSGRTTEFMNFFVLDEANMVMRHVIIYGVSGFDKLGQMLNDIWMPDIKQNQLPSVLSGLAPLRSLVNVGSGVKDLVAVPMREYRKDGRIVRSIQKGAFAFAKTTSNELIKLGAKLALGTQNVLQGAEELLTTPAGQPVGDEEDDGSDEGAKKISLYADQPVGVVQGLRGALRGLERDLLLTRDAIIAVPGEIAESGSAKAAAKAVWKRTPTVILRPAIGVSKAVGQTLLGAGNSLDPNNRRRVEDKYKRH</sequence>
<comment type="catalytic activity">
    <reaction evidence="10">
        <text>a 1,2-diacyl-sn-glycero-3-phospho-L-serine(in) = a 1,2-diacyl-sn-glycero-3-phospho-L-serine(out)</text>
        <dbReference type="Rhea" id="RHEA:38663"/>
        <dbReference type="ChEBI" id="CHEBI:57262"/>
    </reaction>
</comment>
<organism evidence="15 16">
    <name type="scientific">Aspergillus granulosus</name>
    <dbReference type="NCBI Taxonomy" id="176169"/>
    <lineage>
        <taxon>Eukaryota</taxon>
        <taxon>Fungi</taxon>
        <taxon>Dikarya</taxon>
        <taxon>Ascomycota</taxon>
        <taxon>Pezizomycotina</taxon>
        <taxon>Eurotiomycetes</taxon>
        <taxon>Eurotiomycetidae</taxon>
        <taxon>Eurotiales</taxon>
        <taxon>Aspergillaceae</taxon>
        <taxon>Aspergillus</taxon>
        <taxon>Aspergillus subgen. Nidulantes</taxon>
    </lineage>
</organism>
<keyword evidence="9" id="KW-0472">Membrane</keyword>
<evidence type="ECO:0000256" key="12">
    <source>
        <dbReference type="ARBA" id="ARBA00024631"/>
    </source>
</evidence>
<feature type="region of interest" description="Disordered" evidence="14">
    <location>
        <begin position="480"/>
        <end position="528"/>
    </location>
</feature>
<feature type="compositionally biased region" description="Basic and acidic residues" evidence="14">
    <location>
        <begin position="1270"/>
        <end position="1279"/>
    </location>
</feature>
<evidence type="ECO:0000256" key="10">
    <source>
        <dbReference type="ARBA" id="ARBA00024479"/>
    </source>
</evidence>
<evidence type="ECO:0000313" key="16">
    <source>
        <dbReference type="Proteomes" id="UP001610334"/>
    </source>
</evidence>
<feature type="region of interest" description="Disordered" evidence="14">
    <location>
        <begin position="549"/>
        <end position="635"/>
    </location>
</feature>
<evidence type="ECO:0000256" key="9">
    <source>
        <dbReference type="ARBA" id="ARBA00023136"/>
    </source>
</evidence>
<evidence type="ECO:0000256" key="11">
    <source>
        <dbReference type="ARBA" id="ARBA00024615"/>
    </source>
</evidence>
<accession>A0ABR4HCK4</accession>
<feature type="compositionally biased region" description="Basic and acidic residues" evidence="14">
    <location>
        <begin position="588"/>
        <end position="606"/>
    </location>
</feature>
<feature type="region of interest" description="Disordered" evidence="14">
    <location>
        <begin position="658"/>
        <end position="685"/>
    </location>
</feature>
<keyword evidence="5" id="KW-0813">Transport</keyword>
<dbReference type="PANTHER" id="PTHR13190:SF1">
    <property type="entry name" value="AUTOPHAGY-RELATED 2, ISOFORM A"/>
    <property type="match status" value="1"/>
</dbReference>
<evidence type="ECO:0000256" key="6">
    <source>
        <dbReference type="ARBA" id="ARBA00022824"/>
    </source>
</evidence>
<dbReference type="InterPro" id="IPR026849">
    <property type="entry name" value="ATG2"/>
</dbReference>
<comment type="caution">
    <text evidence="15">The sequence shown here is derived from an EMBL/GenBank/DDBJ whole genome shotgun (WGS) entry which is preliminary data.</text>
</comment>
<dbReference type="PANTHER" id="PTHR13190">
    <property type="entry name" value="AUTOPHAGY-RELATED 2, ISOFORM A"/>
    <property type="match status" value="1"/>
</dbReference>
<evidence type="ECO:0000256" key="2">
    <source>
        <dbReference type="ARBA" id="ARBA00004623"/>
    </source>
</evidence>
<evidence type="ECO:0000256" key="13">
    <source>
        <dbReference type="ARBA" id="ARBA00025269"/>
    </source>
</evidence>
<evidence type="ECO:0000256" key="8">
    <source>
        <dbReference type="ARBA" id="ARBA00023055"/>
    </source>
</evidence>
<feature type="compositionally biased region" description="Low complexity" evidence="14">
    <location>
        <begin position="575"/>
        <end position="584"/>
    </location>
</feature>
<comment type="function">
    <text evidence="13">Lipid transfer protein required for autophagosome completion and peroxisome degradation. Tethers the edge of the isolation membrane (IM) to the endoplasmic reticulum (ER) and mediates direct lipid transfer from ER to IM for IM expansion. ATG2 binds to the ER exit site (ERES), which is the membrane source for autophagosome formation, using basic residues in its N-terminal region (NR) and to the expanding edge of the IM through its C-terminal region. The latter binding is assisted by an ATG18-PtdIns3P interaction. ATG2 then extracts phospholipids from the membrane source using its NR and transfers them to ATG9 to the IM through its predicted beta-sheet-rich structure for membrane expansion.</text>
</comment>
<keyword evidence="7" id="KW-0072">Autophagy</keyword>
<feature type="compositionally biased region" description="Basic and acidic residues" evidence="14">
    <location>
        <begin position="342"/>
        <end position="372"/>
    </location>
</feature>
<keyword evidence="8" id="KW-0445">Lipid transport</keyword>
<keyword evidence="16" id="KW-1185">Reference proteome</keyword>
<feature type="region of interest" description="Disordered" evidence="14">
    <location>
        <begin position="342"/>
        <end position="380"/>
    </location>
</feature>
<comment type="catalytic activity">
    <reaction evidence="12">
        <text>a 1,2-diacyl-sn-glycero-3-phosphocholine(in) = a 1,2-diacyl-sn-glycero-3-phosphocholine(out)</text>
        <dbReference type="Rhea" id="RHEA:38571"/>
        <dbReference type="ChEBI" id="CHEBI:57643"/>
    </reaction>
</comment>
<feature type="compositionally biased region" description="Basic and acidic residues" evidence="14">
    <location>
        <begin position="414"/>
        <end position="425"/>
    </location>
</feature>
<evidence type="ECO:0000313" key="15">
    <source>
        <dbReference type="EMBL" id="KAL2812517.1"/>
    </source>
</evidence>
<feature type="compositionally biased region" description="Basic and acidic residues" evidence="14">
    <location>
        <begin position="660"/>
        <end position="682"/>
    </location>
</feature>
<dbReference type="Proteomes" id="UP001610334">
    <property type="component" value="Unassembled WGS sequence"/>
</dbReference>